<dbReference type="GO" id="GO:0000160">
    <property type="term" value="P:phosphorelay signal transduction system"/>
    <property type="evidence" value="ECO:0007669"/>
    <property type="project" value="UniProtKB-KW"/>
</dbReference>
<dbReference type="InterPro" id="IPR028994">
    <property type="entry name" value="Integrin_alpha_N"/>
</dbReference>
<dbReference type="Gene3D" id="3.30.565.10">
    <property type="entry name" value="Histidine kinase-like ATPase, C-terminal domain"/>
    <property type="match status" value="1"/>
</dbReference>
<sequence length="836" mass="90973">MAFLILGVFGSAVAPVAKELELPASPDQLPHEVECTRYEPQPGSYQEMADLNGDGDMERILWYSRFGDNCNFASAVLVYSSLFYAQPLLQYNGPRMTSKIWSGYCLDVWGDAGKEVILTKTTFDSVWLEILCFGPTLDITDTITILAAVGQGLSSPGGWHSLHCAPLAGIDINGDGSRDLIYCRTAKPDSAFERAIIGYDLKNRAQIWSYSLGDQTNLNVFNMVSTSFGDTVFAFTVLSTGNRYVSSNGYNSQRAYALTIDRYGKPLWSHEVGGTFFYPACRVIDLDGDGQVEVLATNQSADTIRPKVTLQAYDLTTGLAKFSTEEIPASGGDVFVYGGTDGHPPSVFFTAYDTLIHSIHSFDGQLRRTASCDGVSALGVADLDRDGSPEVFAGLERSRLIVLNSKLDLIAFSVILDRDLPALVQRQPFSFQTFDNAIYGITLLERPMALVLWAKYKWLVVGVLGSSLILLALFRVQVRRLVLSAAGVPGLDRIDSLVLIVGRSGDLVYVNHHRLADRLLGRNHSAGRPLSETDISRHRSLCDLIARPLDKDFTPLSEQVEIGADGGSIRLAVAVYPRLDRSRKFDGKIVIVEDISHKIDWQRKVVLGEAAQRWMHKLKGSVATARIQLDNIREDSRLVDLAQNPLLRSYLETIEQNLQQTSQTAAKVLRFSSIGQPNRAPVDLNALVGEAIRSNTGALGESIIVVKKLQPDLPRVSLDGAQISEVLDNLLSNAIRAVKSGGTLTVTTQLATELHCSAEEEGVVLSVADTGAGISPSDLDRIFAPGFSRSGSTGIGLALVKEIVENHGGIVEVTSEPGVGSTFVVRLPLERDQHGA</sequence>
<dbReference type="EC" id="2.7.13.3" evidence="2"/>
<reference evidence="7 8" key="1">
    <citation type="journal article" date="2018" name="ISME J.">
        <title>A methanotrophic archaeon couples anaerobic oxidation of methane to Fe(III) reduction.</title>
        <authorList>
            <person name="Cai C."/>
            <person name="Leu A.O."/>
            <person name="Xie G.J."/>
            <person name="Guo J."/>
            <person name="Feng Y."/>
            <person name="Zhao J.X."/>
            <person name="Tyson G.W."/>
            <person name="Yuan Z."/>
            <person name="Hu S."/>
        </authorList>
    </citation>
    <scope>NUCLEOTIDE SEQUENCE [LARGE SCALE GENOMIC DNA]</scope>
    <source>
        <strain evidence="7">FeB_12</strain>
    </source>
</reference>
<comment type="caution">
    <text evidence="7">The sequence shown here is derived from an EMBL/GenBank/DDBJ whole genome shotgun (WGS) entry which is preliminary data.</text>
</comment>
<dbReference type="SMART" id="SM00387">
    <property type="entry name" value="HATPase_c"/>
    <property type="match status" value="1"/>
</dbReference>
<dbReference type="SUPFAM" id="SSF55874">
    <property type="entry name" value="ATPase domain of HSP90 chaperone/DNA topoisomerase II/histidine kinase"/>
    <property type="match status" value="1"/>
</dbReference>
<keyword evidence="5" id="KW-0902">Two-component regulatory system</keyword>
<gene>
    <name evidence="7" type="ORF">C3F09_01250</name>
</gene>
<dbReference type="PANTHER" id="PTHR43711">
    <property type="entry name" value="TWO-COMPONENT HISTIDINE KINASE"/>
    <property type="match status" value="1"/>
</dbReference>
<dbReference type="Gene3D" id="2.130.10.10">
    <property type="entry name" value="YVTN repeat-like/Quinoprotein amine dehydrogenase"/>
    <property type="match status" value="1"/>
</dbReference>
<feature type="domain" description="Histidine kinase" evidence="6">
    <location>
        <begin position="613"/>
        <end position="831"/>
    </location>
</feature>
<keyword evidence="4" id="KW-0418">Kinase</keyword>
<dbReference type="PROSITE" id="PS50109">
    <property type="entry name" value="HIS_KIN"/>
    <property type="match status" value="1"/>
</dbReference>
<protein>
    <recommendedName>
        <fullName evidence="2">histidine kinase</fullName>
        <ecNumber evidence="2">2.7.13.3</ecNumber>
    </recommendedName>
</protein>
<evidence type="ECO:0000256" key="4">
    <source>
        <dbReference type="ARBA" id="ARBA00022777"/>
    </source>
</evidence>
<accession>A0A855XBE8</accession>
<organism evidence="7 8">
    <name type="scientific">candidate division GN15 bacterium</name>
    <dbReference type="NCBI Taxonomy" id="2072418"/>
    <lineage>
        <taxon>Bacteria</taxon>
        <taxon>candidate division GN15</taxon>
    </lineage>
</organism>
<dbReference type="EMBL" id="PQAP01000005">
    <property type="protein sequence ID" value="PWB76096.1"/>
    <property type="molecule type" value="Genomic_DNA"/>
</dbReference>
<dbReference type="Proteomes" id="UP000250918">
    <property type="component" value="Unassembled WGS sequence"/>
</dbReference>
<evidence type="ECO:0000256" key="1">
    <source>
        <dbReference type="ARBA" id="ARBA00000085"/>
    </source>
</evidence>
<proteinExistence type="predicted"/>
<dbReference type="GO" id="GO:0004673">
    <property type="term" value="F:protein histidine kinase activity"/>
    <property type="evidence" value="ECO:0007669"/>
    <property type="project" value="UniProtKB-EC"/>
</dbReference>
<dbReference type="SUPFAM" id="SSF69318">
    <property type="entry name" value="Integrin alpha N-terminal domain"/>
    <property type="match status" value="1"/>
</dbReference>
<dbReference type="InterPro" id="IPR036890">
    <property type="entry name" value="HATPase_C_sf"/>
</dbReference>
<comment type="catalytic activity">
    <reaction evidence="1">
        <text>ATP + protein L-histidine = ADP + protein N-phospho-L-histidine.</text>
        <dbReference type="EC" id="2.7.13.3"/>
    </reaction>
</comment>
<dbReference type="PRINTS" id="PR00344">
    <property type="entry name" value="BCTRLSENSOR"/>
</dbReference>
<name>A0A855XBE8_9BACT</name>
<evidence type="ECO:0000256" key="3">
    <source>
        <dbReference type="ARBA" id="ARBA00022679"/>
    </source>
</evidence>
<evidence type="ECO:0000313" key="7">
    <source>
        <dbReference type="EMBL" id="PWB76096.1"/>
    </source>
</evidence>
<dbReference type="InterPro" id="IPR005467">
    <property type="entry name" value="His_kinase_dom"/>
</dbReference>
<evidence type="ECO:0000256" key="5">
    <source>
        <dbReference type="ARBA" id="ARBA00023012"/>
    </source>
</evidence>
<dbReference type="InterPro" id="IPR003594">
    <property type="entry name" value="HATPase_dom"/>
</dbReference>
<evidence type="ECO:0000259" key="6">
    <source>
        <dbReference type="PROSITE" id="PS50109"/>
    </source>
</evidence>
<evidence type="ECO:0000313" key="8">
    <source>
        <dbReference type="Proteomes" id="UP000250918"/>
    </source>
</evidence>
<dbReference type="PANTHER" id="PTHR43711:SF1">
    <property type="entry name" value="HISTIDINE KINASE 1"/>
    <property type="match status" value="1"/>
</dbReference>
<keyword evidence="3" id="KW-0808">Transferase</keyword>
<evidence type="ECO:0000256" key="2">
    <source>
        <dbReference type="ARBA" id="ARBA00012438"/>
    </source>
</evidence>
<dbReference type="InterPro" id="IPR050736">
    <property type="entry name" value="Sensor_HK_Regulatory"/>
</dbReference>
<dbReference type="InterPro" id="IPR004358">
    <property type="entry name" value="Sig_transdc_His_kin-like_C"/>
</dbReference>
<dbReference type="AlphaFoldDB" id="A0A855XBE8"/>
<dbReference type="InterPro" id="IPR015943">
    <property type="entry name" value="WD40/YVTN_repeat-like_dom_sf"/>
</dbReference>
<dbReference type="Pfam" id="PF02518">
    <property type="entry name" value="HATPase_c"/>
    <property type="match status" value="1"/>
</dbReference>